<evidence type="ECO:0000256" key="4">
    <source>
        <dbReference type="PROSITE-ProRule" id="PRU00433"/>
    </source>
</evidence>
<dbReference type="Proteomes" id="UP000004358">
    <property type="component" value="Unassembled WGS sequence"/>
</dbReference>
<feature type="signal peptide" evidence="6">
    <location>
        <begin position="1"/>
        <end position="25"/>
    </location>
</feature>
<dbReference type="GO" id="GO:0020037">
    <property type="term" value="F:heme binding"/>
    <property type="evidence" value="ECO:0007669"/>
    <property type="project" value="InterPro"/>
</dbReference>
<feature type="compositionally biased region" description="Basic and acidic residues" evidence="5">
    <location>
        <begin position="714"/>
        <end position="736"/>
    </location>
</feature>
<feature type="chain" id="PRO_5002665179" evidence="6">
    <location>
        <begin position="26"/>
        <end position="1655"/>
    </location>
</feature>
<dbReference type="InterPro" id="IPR013427">
    <property type="entry name" value="Haem-bd_dom_put"/>
</dbReference>
<dbReference type="SUPFAM" id="SSF50952">
    <property type="entry name" value="Soluble quinoprotein glucose dehydrogenase"/>
    <property type="match status" value="1"/>
</dbReference>
<dbReference type="Gene3D" id="1.25.10.10">
    <property type="entry name" value="Leucine-rich Repeat Variant"/>
    <property type="match status" value="1"/>
</dbReference>
<dbReference type="PANTHER" id="PTHR33546:SF1">
    <property type="entry name" value="LARGE, MULTIFUNCTIONAL SECRETED PROTEIN"/>
    <property type="match status" value="1"/>
</dbReference>
<dbReference type="eggNOG" id="COG1413">
    <property type="taxonomic scope" value="Bacteria"/>
</dbReference>
<dbReference type="NCBIfam" id="TIGR02603">
    <property type="entry name" value="CxxCH_TIGR02603"/>
    <property type="match status" value="1"/>
</dbReference>
<evidence type="ECO:0000256" key="2">
    <source>
        <dbReference type="ARBA" id="ARBA00022723"/>
    </source>
</evidence>
<reference evidence="8 9" key="1">
    <citation type="submission" date="2006-02" db="EMBL/GenBank/DDBJ databases">
        <authorList>
            <person name="Amann R."/>
            <person name="Ferriera S."/>
            <person name="Johnson J."/>
            <person name="Kravitz S."/>
            <person name="Halpern A."/>
            <person name="Remington K."/>
            <person name="Beeson K."/>
            <person name="Tran B."/>
            <person name="Rogers Y.-H."/>
            <person name="Friedman R."/>
            <person name="Venter J.C."/>
        </authorList>
    </citation>
    <scope>NUCLEOTIDE SEQUENCE [LARGE SCALE GENOMIC DNA]</scope>
    <source>
        <strain evidence="8 9">DSM 3645</strain>
    </source>
</reference>
<evidence type="ECO:0000256" key="1">
    <source>
        <dbReference type="ARBA" id="ARBA00022617"/>
    </source>
</evidence>
<comment type="caution">
    <text evidence="8">The sequence shown here is derived from an EMBL/GenBank/DDBJ whole genome shotgun (WGS) entry which is preliminary data.</text>
</comment>
<dbReference type="STRING" id="314230.DSM3645_26064"/>
<dbReference type="HOGENOM" id="CLU_242325_0_0_0"/>
<dbReference type="OrthoDB" id="230287at2"/>
<dbReference type="EMBL" id="AANZ01000015">
    <property type="protein sequence ID" value="EAQ79154.1"/>
    <property type="molecule type" value="Genomic_DNA"/>
</dbReference>
<protein>
    <submittedName>
        <fullName evidence="8">Cytochrome c-like protein</fullName>
    </submittedName>
</protein>
<proteinExistence type="predicted"/>
<dbReference type="GO" id="GO:0046872">
    <property type="term" value="F:metal ion binding"/>
    <property type="evidence" value="ECO:0007669"/>
    <property type="project" value="UniProtKB-KW"/>
</dbReference>
<dbReference type="PROSITE" id="PS51007">
    <property type="entry name" value="CYTC"/>
    <property type="match status" value="1"/>
</dbReference>
<dbReference type="Gene3D" id="2.60.120.200">
    <property type="match status" value="1"/>
</dbReference>
<dbReference type="InterPro" id="IPR016024">
    <property type="entry name" value="ARM-type_fold"/>
</dbReference>
<dbReference type="InterPro" id="IPR009056">
    <property type="entry name" value="Cyt_c-like_dom"/>
</dbReference>
<dbReference type="PANTHER" id="PTHR33546">
    <property type="entry name" value="LARGE, MULTIFUNCTIONAL SECRETED PROTEIN-RELATED"/>
    <property type="match status" value="1"/>
</dbReference>
<dbReference type="eggNOG" id="COG2010">
    <property type="taxonomic scope" value="Bacteria"/>
</dbReference>
<gene>
    <name evidence="8" type="ORF">DSM3645_26064</name>
</gene>
<dbReference type="eggNOG" id="COG3356">
    <property type="taxonomic scope" value="Bacteria"/>
</dbReference>
<dbReference type="SUPFAM" id="SSF49899">
    <property type="entry name" value="Concanavalin A-like lectins/glucanases"/>
    <property type="match status" value="1"/>
</dbReference>
<dbReference type="RefSeq" id="WP_002653109.1">
    <property type="nucleotide sequence ID" value="NZ_CH672376.1"/>
</dbReference>
<dbReference type="NCBIfam" id="TIGR02604">
    <property type="entry name" value="Piru_Ver_Nterm"/>
    <property type="match status" value="1"/>
</dbReference>
<dbReference type="Pfam" id="PF13646">
    <property type="entry name" value="HEAT_2"/>
    <property type="match status" value="1"/>
</dbReference>
<dbReference type="InterPro" id="IPR013320">
    <property type="entry name" value="ConA-like_dom_sf"/>
</dbReference>
<evidence type="ECO:0000313" key="9">
    <source>
        <dbReference type="Proteomes" id="UP000004358"/>
    </source>
</evidence>
<organism evidence="8 9">
    <name type="scientific">Blastopirellula marina DSM 3645</name>
    <dbReference type="NCBI Taxonomy" id="314230"/>
    <lineage>
        <taxon>Bacteria</taxon>
        <taxon>Pseudomonadati</taxon>
        <taxon>Planctomycetota</taxon>
        <taxon>Planctomycetia</taxon>
        <taxon>Pirellulales</taxon>
        <taxon>Pirellulaceae</taxon>
        <taxon>Blastopirellula</taxon>
    </lineage>
</organism>
<dbReference type="InterPro" id="IPR013428">
    <property type="entry name" value="Membrane-bound_put_N"/>
</dbReference>
<feature type="region of interest" description="Disordered" evidence="5">
    <location>
        <begin position="704"/>
        <end position="736"/>
    </location>
</feature>
<dbReference type="InterPro" id="IPR011989">
    <property type="entry name" value="ARM-like"/>
</dbReference>
<evidence type="ECO:0000256" key="3">
    <source>
        <dbReference type="ARBA" id="ARBA00023004"/>
    </source>
</evidence>
<dbReference type="InterPro" id="IPR011041">
    <property type="entry name" value="Quinoprot_gluc/sorb_DH_b-prop"/>
</dbReference>
<keyword evidence="6" id="KW-0732">Signal</keyword>
<keyword evidence="3 4" id="KW-0408">Iron</keyword>
<feature type="domain" description="Cytochrome c" evidence="7">
    <location>
        <begin position="1518"/>
        <end position="1652"/>
    </location>
</feature>
<dbReference type="InterPro" id="IPR036909">
    <property type="entry name" value="Cyt_c-like_dom_sf"/>
</dbReference>
<dbReference type="Pfam" id="PF13385">
    <property type="entry name" value="Laminin_G_3"/>
    <property type="match status" value="1"/>
</dbReference>
<dbReference type="Pfam" id="PF23500">
    <property type="entry name" value="DUF7133"/>
    <property type="match status" value="1"/>
</dbReference>
<dbReference type="SUPFAM" id="SSF48371">
    <property type="entry name" value="ARM repeat"/>
    <property type="match status" value="1"/>
</dbReference>
<dbReference type="Gene3D" id="1.10.760.10">
    <property type="entry name" value="Cytochrome c-like domain"/>
    <property type="match status" value="1"/>
</dbReference>
<evidence type="ECO:0000259" key="7">
    <source>
        <dbReference type="PROSITE" id="PS51007"/>
    </source>
</evidence>
<sequence>MQPLRSLLIAFAAVTSLAFAGNARAQFQVGAAAIDVTPEQFPVLINGSFYSRTGSPKNIFARAIVVSDGQEQLAIVVTDSCMLPKDLIDGAKQLASERTKIPMDRILMSATHTHSAPSSMGALGTEADETYTPYLRIKLAEAIITAQRNLAPAKVGYGTADANEFTALRRWILGPDQMRDDPFGNKSVRASMHTAKNNILNVTGESGPEDPELAIISFQSPEGRPIAMLANFSMHYFGGGGASDYFGDYCRALEAKLDQKSEDKPPFVAVMSHGCSGDIWRVDYRAGTNQTFEGFVEGMVERTDQALADIEYQSDATIAMAETRMRLNYRVPSAERLTWANGVIAAMGDRGPKTPEEVYAREQPILHEKQSTEIVLQAIRIGDIAITTTPNETYALTGLKLKERSPLKKTFVIELANGGDGYIPPPEQHVLGGYNTWAARSAGLEVTAEPKIVAADLKLLEEVTGKPRREATPPHSAMAKVIADLKPARHYPLDEMEGPTAVDASPHFRDAIFEDGVVFYLNGADGPALSTATEINRAAHFADGRIVTRTPELKEDYSVSIWCWNGLNLEARPIAGWMFSRDQADSVTAGGVHLGIAGKGEHVGRLVLQLGDKQLFGKTPIERWIWNNVTLVSAGGEMKVYLDGKLEITADASKIGAVDDTFFGGRSDNQSNWEGRLDEIALFDRALNATEIASLAADGTAKAADSAQAAPLSEDDKTKGGRHWIEDKTPGPKSPEEQLAAFKIEPGYKIELVAAEPVVIDPVAIAFDARGRMFVAEYSDYPIGPADEKAPPLSRIVLLEDANGDGQMDKRTLFADHLTFCHSLMPYAGGVLACAQTQVLLLTDADDDGVAESREVLFDGFLPAHPQMQIGNPRWGLDNKIYLNYGVGKITQGTSDAEPFAMPRTEFWFDPLTREFGPAAGTGQFGNTITAWGDRLFSTNRNPIIAAPMTYEEARRNRFSPIYTQQYDVAPSGGDSKVFPLVAMKSNWLSHAGTHTSACGTTAYVGDALGAAMENSVFACEPIGHLVTRAIVKRDGARLTSTRAREDADFVASTDTWFRPASLANAPDGTLYLADMYRLWVEHPKFLPPEIAAQLDWRAGDDRGRIWRIVADGEQPLRTYKAPQSNADLVAMLGDANGWRRREAQQLLVEGQVTDAAPAIEKLFHDSKFALARLHAIWTLAGMGQLKAPLITAALSDENPHVRAAAVELASRQWNDQPQLLTAVLPLASDKDPYVRYQLALAMGATADPRRVDALAKLTTSDGADVNFADAIMTATETCSGKILAKLAADAAPDAMQKRLAKVVGARKDKQETAALVQLALTSAASHRQIVLLAGLAEGINNNAKLEALLKQSGAKWEGLTDQLADVALDEAAPLQDRREAILLLARFSTAQEEFFADLLHPRFPPQVQLAAIDALGSALNEKRAQVLLSAWAEMEPQSHSAALTHLLKSQLGVESLLSAIKSGMIAASAVSIDQQRALHEHRIESIRTSAAQLFGKAASTDRDAVLAQFSEAPRTIGSAVAGREVFLKNCAKCHVPTEESGRSVGPDLADSLNRSREAIMYDILNPSGKVEPRYAASQILTLGGQSYIGVVASQSSESIVLQLADGKLQETLRSEIDLFQTSDKSLMPEGLEKEIDVTQMANLLEFLKSPLPKK</sequence>
<evidence type="ECO:0000256" key="6">
    <source>
        <dbReference type="SAM" id="SignalP"/>
    </source>
</evidence>
<keyword evidence="1 4" id="KW-0349">Heme</keyword>
<dbReference type="GO" id="GO:0009055">
    <property type="term" value="F:electron transfer activity"/>
    <property type="evidence" value="ECO:0007669"/>
    <property type="project" value="InterPro"/>
</dbReference>
<name>A3ZWC6_9BACT</name>
<accession>A3ZWC6</accession>
<evidence type="ECO:0000313" key="8">
    <source>
        <dbReference type="EMBL" id="EAQ79154.1"/>
    </source>
</evidence>
<dbReference type="eggNOG" id="COG2133">
    <property type="taxonomic scope" value="Bacteria"/>
</dbReference>
<dbReference type="InterPro" id="IPR055557">
    <property type="entry name" value="DUF7133"/>
</dbReference>
<evidence type="ECO:0000256" key="5">
    <source>
        <dbReference type="SAM" id="MobiDB-lite"/>
    </source>
</evidence>
<dbReference type="SUPFAM" id="SSF46626">
    <property type="entry name" value="Cytochrome c"/>
    <property type="match status" value="1"/>
</dbReference>
<keyword evidence="2 4" id="KW-0479">Metal-binding</keyword>